<evidence type="ECO:0000259" key="10">
    <source>
        <dbReference type="Pfam" id="PF04413"/>
    </source>
</evidence>
<comment type="similarity">
    <text evidence="9">Belongs to the glycosyltransferase group 1 family.</text>
</comment>
<evidence type="ECO:0000256" key="4">
    <source>
        <dbReference type="ARBA" id="ARBA00022679"/>
    </source>
</evidence>
<dbReference type="EMBL" id="QFNK01000183">
    <property type="protein sequence ID" value="PZO84230.1"/>
    <property type="molecule type" value="Genomic_DNA"/>
</dbReference>
<evidence type="ECO:0000256" key="2">
    <source>
        <dbReference type="ARBA" id="ARBA00012621"/>
    </source>
</evidence>
<dbReference type="InterPro" id="IPR038107">
    <property type="entry name" value="Glycos_transf_N_sf"/>
</dbReference>
<dbReference type="GO" id="GO:0009245">
    <property type="term" value="P:lipid A biosynthetic process"/>
    <property type="evidence" value="ECO:0007669"/>
    <property type="project" value="TreeGrafter"/>
</dbReference>
<sequence length="285" mass="31584">MAGLLTLYETLIRAGKPALEMLLRARARRGKEDSLRINERKGRASIKRPAGKIVWVHAASVGEAQSALILINAMDNAAPDTHIVVTTGTVTSATLMERRLPANAFHQYVPLDHPVWVKSFLDHWQPDLALWMESELWPNMLGALKRRNIPAILVNARLSENSFRNWSMAKGAASKILGTFDLILAQTKADAHRFESLGAKNVTAGDNLKYGAAPLPYDELSLSALSLTVDGRPVWVYASTHEGEEDLACRVHARLKETIPSLLTIIVPRHPERREDVAKSCFENS</sequence>
<dbReference type="GO" id="GO:0009244">
    <property type="term" value="P:lipopolysaccharide core region biosynthetic process"/>
    <property type="evidence" value="ECO:0007669"/>
    <property type="project" value="UniProtKB-UniRule"/>
</dbReference>
<evidence type="ECO:0000256" key="9">
    <source>
        <dbReference type="RuleBase" id="RU365103"/>
    </source>
</evidence>
<feature type="site" description="Transition state stabilizer" evidence="8">
    <location>
        <position position="209"/>
    </location>
</feature>
<feature type="site" description="Transition state stabilizer" evidence="8">
    <location>
        <position position="133"/>
    </location>
</feature>
<comment type="pathway">
    <text evidence="1 9">Bacterial outer membrane biogenesis; LPS core biosynthesis.</text>
</comment>
<dbReference type="AlphaFoldDB" id="A0A2W4ZPL1"/>
<gene>
    <name evidence="11" type="ORF">DI626_08460</name>
</gene>
<evidence type="ECO:0000313" key="11">
    <source>
        <dbReference type="EMBL" id="PZO84230.1"/>
    </source>
</evidence>
<comment type="function">
    <text evidence="9">Involved in lipopolysaccharide (LPS) biosynthesis. Catalyzes the transfer of 3-deoxy-D-manno-octulosonate (Kdo) residue(s) from CMP-Kdo to lipid IV(A), the tetraacyldisaccharide-1,4'-bisphosphate precursor of lipid A.</text>
</comment>
<dbReference type="Gene3D" id="3.40.50.2000">
    <property type="entry name" value="Glycogen Phosphorylase B"/>
    <property type="match status" value="1"/>
</dbReference>
<dbReference type="Pfam" id="PF04413">
    <property type="entry name" value="Glycos_transf_N"/>
    <property type="match status" value="1"/>
</dbReference>
<evidence type="ECO:0000313" key="12">
    <source>
        <dbReference type="Proteomes" id="UP000249557"/>
    </source>
</evidence>
<name>A0A2W4ZPL1_9BACT</name>
<dbReference type="UniPathway" id="UPA00958"/>
<comment type="subcellular location">
    <subcellularLocation>
        <location evidence="9">Cell membrane</location>
    </subcellularLocation>
</comment>
<proteinExistence type="inferred from homology"/>
<feature type="active site" description="Proton acceptor" evidence="7">
    <location>
        <position position="63"/>
    </location>
</feature>
<evidence type="ECO:0000256" key="1">
    <source>
        <dbReference type="ARBA" id="ARBA00004713"/>
    </source>
</evidence>
<evidence type="ECO:0000256" key="3">
    <source>
        <dbReference type="ARBA" id="ARBA00019077"/>
    </source>
</evidence>
<organism evidence="11 12">
    <name type="scientific">Micavibrio aeruginosavorus</name>
    <dbReference type="NCBI Taxonomy" id="349221"/>
    <lineage>
        <taxon>Bacteria</taxon>
        <taxon>Pseudomonadati</taxon>
        <taxon>Bdellovibrionota</taxon>
        <taxon>Bdellovibrionia</taxon>
        <taxon>Bdellovibrionales</taxon>
        <taxon>Pseudobdellovibrionaceae</taxon>
        <taxon>Micavibrio</taxon>
    </lineage>
</organism>
<dbReference type="Gene3D" id="3.40.50.11720">
    <property type="entry name" value="3-Deoxy-D-manno-octulosonic-acid transferase, N-terminal domain"/>
    <property type="match status" value="1"/>
</dbReference>
<reference evidence="11 12" key="1">
    <citation type="submission" date="2017-08" db="EMBL/GenBank/DDBJ databases">
        <title>Infants hospitalized years apart are colonized by the same room-sourced microbial strains.</title>
        <authorList>
            <person name="Brooks B."/>
            <person name="Olm M.R."/>
            <person name="Firek B.A."/>
            <person name="Baker R."/>
            <person name="Thomas B.C."/>
            <person name="Morowitz M.J."/>
            <person name="Banfield J.F."/>
        </authorList>
    </citation>
    <scope>NUCLEOTIDE SEQUENCE [LARGE SCALE GENOMIC DNA]</scope>
    <source>
        <strain evidence="11">S2_018_000_R2_104</strain>
    </source>
</reference>
<evidence type="ECO:0000256" key="6">
    <source>
        <dbReference type="ARBA" id="ARBA00049183"/>
    </source>
</evidence>
<evidence type="ECO:0000256" key="8">
    <source>
        <dbReference type="PIRSR" id="PIRSR639901-2"/>
    </source>
</evidence>
<protein>
    <recommendedName>
        <fullName evidence="3 9">3-deoxy-D-manno-octulosonic acid transferase</fullName>
        <shortName evidence="9">Kdo transferase</shortName>
        <ecNumber evidence="2 9">2.4.99.12</ecNumber>
    </recommendedName>
    <alternativeName>
        <fullName evidence="5 9">Lipid IV(A) 3-deoxy-D-manno-octulosonic acid transferase</fullName>
    </alternativeName>
</protein>
<dbReference type="Proteomes" id="UP000249557">
    <property type="component" value="Unassembled WGS sequence"/>
</dbReference>
<feature type="domain" description="3-deoxy-D-manno-octulosonic-acid transferase N-terminal" evidence="10">
    <location>
        <begin position="36"/>
        <end position="210"/>
    </location>
</feature>
<dbReference type="GO" id="GO:0043842">
    <property type="term" value="F:Kdo transferase activity"/>
    <property type="evidence" value="ECO:0007669"/>
    <property type="project" value="UniProtKB-EC"/>
</dbReference>
<dbReference type="PANTHER" id="PTHR42755">
    <property type="entry name" value="3-DEOXY-MANNO-OCTULOSONATE CYTIDYLYLTRANSFERASE"/>
    <property type="match status" value="1"/>
</dbReference>
<dbReference type="EC" id="2.4.99.12" evidence="2 9"/>
<keyword evidence="9" id="KW-0448">Lipopolysaccharide biosynthesis</keyword>
<dbReference type="InterPro" id="IPR007507">
    <property type="entry name" value="Glycos_transf_N"/>
</dbReference>
<keyword evidence="4 9" id="KW-0808">Transferase</keyword>
<dbReference type="InterPro" id="IPR039901">
    <property type="entry name" value="Kdotransferase"/>
</dbReference>
<evidence type="ECO:0000256" key="5">
    <source>
        <dbReference type="ARBA" id="ARBA00031445"/>
    </source>
</evidence>
<dbReference type="GO" id="GO:0005886">
    <property type="term" value="C:plasma membrane"/>
    <property type="evidence" value="ECO:0007669"/>
    <property type="project" value="UniProtKB-SubCell"/>
</dbReference>
<comment type="catalytic activity">
    <reaction evidence="6 9">
        <text>lipid IVA (E. coli) + CMP-3-deoxy-beta-D-manno-octulosonate = alpha-Kdo-(2-&gt;6)-lipid IVA (E. coli) + CMP + H(+)</text>
        <dbReference type="Rhea" id="RHEA:28066"/>
        <dbReference type="ChEBI" id="CHEBI:15378"/>
        <dbReference type="ChEBI" id="CHEBI:58603"/>
        <dbReference type="ChEBI" id="CHEBI:60364"/>
        <dbReference type="ChEBI" id="CHEBI:60377"/>
        <dbReference type="ChEBI" id="CHEBI:85987"/>
        <dbReference type="EC" id="2.4.99.12"/>
    </reaction>
</comment>
<dbReference type="PANTHER" id="PTHR42755:SF1">
    <property type="entry name" value="3-DEOXY-D-MANNO-OCTULOSONIC ACID TRANSFERASE, MITOCHONDRIAL-RELATED"/>
    <property type="match status" value="1"/>
</dbReference>
<keyword evidence="9" id="KW-0472">Membrane</keyword>
<accession>A0A2W4ZPL1</accession>
<feature type="non-terminal residue" evidence="11">
    <location>
        <position position="285"/>
    </location>
</feature>
<comment type="caution">
    <text evidence="11">The sequence shown here is derived from an EMBL/GenBank/DDBJ whole genome shotgun (WGS) entry which is preliminary data.</text>
</comment>
<keyword evidence="9" id="KW-1003">Cell membrane</keyword>
<evidence type="ECO:0000256" key="7">
    <source>
        <dbReference type="PIRSR" id="PIRSR639901-1"/>
    </source>
</evidence>